<sequence>MKHISMFLCFIILSFSIISCKEKKRITNLKEKELQLPVGHTFFRVNINNKDTIMYKPCDANIPKYVLYKDSIFHNWGQENYMLNIASSIIRNNQIKLKTTYKYNDEIPDGIDSTITFQQLNKKIWRINGEIFIDSLYVHSIKYINQPCKECDNCDDSIKKEDISALFTINKQWSNSCEQGADKNNIIFYSPDEIVFGIGSVNFICGATSKQISSNTIEIYLKESENDYAPNGEVYSNNNVPEEIDFNDCSLTLPIAEVKLTNEINIEFKWLGFYDTKKKKRVYLKNPFTNKIEKESIVLKKCDE</sequence>
<organism evidence="1 2">
    <name type="scientific">Flavobacterium frigoritolerans</name>
    <dbReference type="NCBI Taxonomy" id="2987686"/>
    <lineage>
        <taxon>Bacteria</taxon>
        <taxon>Pseudomonadati</taxon>
        <taxon>Bacteroidota</taxon>
        <taxon>Flavobacteriia</taxon>
        <taxon>Flavobacteriales</taxon>
        <taxon>Flavobacteriaceae</taxon>
        <taxon>Flavobacterium</taxon>
    </lineage>
</organism>
<evidence type="ECO:0000313" key="2">
    <source>
        <dbReference type="Proteomes" id="UP001151133"/>
    </source>
</evidence>
<dbReference type="PROSITE" id="PS51257">
    <property type="entry name" value="PROKAR_LIPOPROTEIN"/>
    <property type="match status" value="1"/>
</dbReference>
<dbReference type="EMBL" id="JAOZEV010000038">
    <property type="protein sequence ID" value="MCV9934684.1"/>
    <property type="molecule type" value="Genomic_DNA"/>
</dbReference>
<name>A0A9X3CAP3_9FLAO</name>
<dbReference type="AlphaFoldDB" id="A0A9X3CAP3"/>
<reference evidence="1" key="1">
    <citation type="submission" date="2022-10" db="EMBL/GenBank/DDBJ databases">
        <title>Two novel species of Flavobacterium.</title>
        <authorList>
            <person name="Liu Q."/>
            <person name="Xin Y.-H."/>
        </authorList>
    </citation>
    <scope>NUCLEOTIDE SEQUENCE</scope>
    <source>
        <strain evidence="1">LS1R47</strain>
    </source>
</reference>
<gene>
    <name evidence="1" type="ORF">OIU80_20580</name>
</gene>
<comment type="caution">
    <text evidence="1">The sequence shown here is derived from an EMBL/GenBank/DDBJ whole genome shotgun (WGS) entry which is preliminary data.</text>
</comment>
<dbReference type="RefSeq" id="WP_264288846.1">
    <property type="nucleotide sequence ID" value="NZ_JAOZEV010000038.1"/>
</dbReference>
<keyword evidence="2" id="KW-1185">Reference proteome</keyword>
<accession>A0A9X3CAP3</accession>
<dbReference type="Proteomes" id="UP001151133">
    <property type="component" value="Unassembled WGS sequence"/>
</dbReference>
<evidence type="ECO:0008006" key="3">
    <source>
        <dbReference type="Google" id="ProtNLM"/>
    </source>
</evidence>
<proteinExistence type="predicted"/>
<protein>
    <recommendedName>
        <fullName evidence="3">Lipoprotein</fullName>
    </recommendedName>
</protein>
<evidence type="ECO:0000313" key="1">
    <source>
        <dbReference type="EMBL" id="MCV9934684.1"/>
    </source>
</evidence>